<dbReference type="EMBL" id="BOOG01000015">
    <property type="protein sequence ID" value="GIH69515.1"/>
    <property type="molecule type" value="Genomic_DNA"/>
</dbReference>
<dbReference type="RefSeq" id="WP_239089480.1">
    <property type="nucleotide sequence ID" value="NZ_BOOG01000015.1"/>
</dbReference>
<evidence type="ECO:0000313" key="3">
    <source>
        <dbReference type="Proteomes" id="UP000610966"/>
    </source>
</evidence>
<feature type="region of interest" description="Disordered" evidence="1">
    <location>
        <begin position="45"/>
        <end position="69"/>
    </location>
</feature>
<evidence type="ECO:0008006" key="4">
    <source>
        <dbReference type="Google" id="ProtNLM"/>
    </source>
</evidence>
<gene>
    <name evidence="2" type="ORF">Mth01_17680</name>
</gene>
<dbReference type="Pfam" id="PF09957">
    <property type="entry name" value="VapB_antitoxin"/>
    <property type="match status" value="1"/>
</dbReference>
<evidence type="ECO:0000313" key="2">
    <source>
        <dbReference type="EMBL" id="GIH69515.1"/>
    </source>
</evidence>
<dbReference type="AlphaFoldDB" id="A0A8J3VYZ4"/>
<reference evidence="2" key="1">
    <citation type="submission" date="2021-01" db="EMBL/GenBank/DDBJ databases">
        <title>Whole genome shotgun sequence of Sphaerimonospora thailandensis NBRC 107569.</title>
        <authorList>
            <person name="Komaki H."/>
            <person name="Tamura T."/>
        </authorList>
    </citation>
    <scope>NUCLEOTIDE SEQUENCE</scope>
    <source>
        <strain evidence="2">NBRC 107569</strain>
    </source>
</reference>
<sequence>MKTVIDLDTELTEAAAEVLGTKTKKETIHAALRAAVDAARRKRERQQRLINSLGSPDIADDEVMDGAWR</sequence>
<feature type="compositionally biased region" description="Acidic residues" evidence="1">
    <location>
        <begin position="58"/>
        <end position="69"/>
    </location>
</feature>
<organism evidence="2 3">
    <name type="scientific">Sphaerimonospora thailandensis</name>
    <dbReference type="NCBI Taxonomy" id="795644"/>
    <lineage>
        <taxon>Bacteria</taxon>
        <taxon>Bacillati</taxon>
        <taxon>Actinomycetota</taxon>
        <taxon>Actinomycetes</taxon>
        <taxon>Streptosporangiales</taxon>
        <taxon>Streptosporangiaceae</taxon>
        <taxon>Sphaerimonospora</taxon>
    </lineage>
</organism>
<dbReference type="InterPro" id="IPR019239">
    <property type="entry name" value="VapB_antitoxin"/>
</dbReference>
<protein>
    <recommendedName>
        <fullName evidence="4">VapB protein of antitoxin of type II toxin-antitoxin system</fullName>
    </recommendedName>
</protein>
<keyword evidence="3" id="KW-1185">Reference proteome</keyword>
<proteinExistence type="predicted"/>
<name>A0A8J3VYZ4_9ACTN</name>
<comment type="caution">
    <text evidence="2">The sequence shown here is derived from an EMBL/GenBank/DDBJ whole genome shotgun (WGS) entry which is preliminary data.</text>
</comment>
<accession>A0A8J3VYZ4</accession>
<dbReference type="Proteomes" id="UP000610966">
    <property type="component" value="Unassembled WGS sequence"/>
</dbReference>
<evidence type="ECO:0000256" key="1">
    <source>
        <dbReference type="SAM" id="MobiDB-lite"/>
    </source>
</evidence>